<evidence type="ECO:0000313" key="4">
    <source>
        <dbReference type="Proteomes" id="UP001179952"/>
    </source>
</evidence>
<keyword evidence="2" id="KW-0732">Signal</keyword>
<comment type="caution">
    <text evidence="3">The sequence shown here is derived from an EMBL/GenBank/DDBJ whole genome shotgun (WGS) entry which is preliminary data.</text>
</comment>
<evidence type="ECO:0000256" key="1">
    <source>
        <dbReference type="ARBA" id="ARBA00008668"/>
    </source>
</evidence>
<accession>A0AAV9AZR9</accession>
<dbReference type="Proteomes" id="UP001179952">
    <property type="component" value="Unassembled WGS sequence"/>
</dbReference>
<sequence length="374" mass="41530">MVTLSVRRPTLFVVLIMMVVSHWVEEAEAEAADFGWVRQLAARTNTTALLVFGDSSVDPGNNNHLSTAFKSNFPPYGKDFFDGKPTGRFSNGRLPTDFIAEIMGFTRSVPAFLDPNLNPQELLHGVSFASAASGYDDLTSNLTKALPFEKQLEYLRHYKNHLRGLVGYGGEEAIVANAIFIVSAGTNDFIQNYFLQPERAKQFTVPAYVDFLILRVTNYIKEMHRLGATKIAVVGIPPIGCMPITKTLVGTTQCDNSYNQAAISFNSKLIFQLEFLKKQLGIRTSYIDVYGVLMEAMNNPSKYGFTETRKGCVGSGVIEIGQSCIGAMTCEDPTRYVFWDAVHPTQKMYSIIAYKAISKVAKDIFDRVQGNNIM</sequence>
<dbReference type="Pfam" id="PF00657">
    <property type="entry name" value="Lipase_GDSL"/>
    <property type="match status" value="1"/>
</dbReference>
<reference evidence="3" key="2">
    <citation type="submission" date="2023-06" db="EMBL/GenBank/DDBJ databases">
        <authorList>
            <person name="Ma L."/>
            <person name="Liu K.-W."/>
            <person name="Li Z."/>
            <person name="Hsiao Y.-Y."/>
            <person name="Qi Y."/>
            <person name="Fu T."/>
            <person name="Tang G."/>
            <person name="Zhang D."/>
            <person name="Sun W.-H."/>
            <person name="Liu D.-K."/>
            <person name="Li Y."/>
            <person name="Chen G.-Z."/>
            <person name="Liu X.-D."/>
            <person name="Liao X.-Y."/>
            <person name="Jiang Y.-T."/>
            <person name="Yu X."/>
            <person name="Hao Y."/>
            <person name="Huang J."/>
            <person name="Zhao X.-W."/>
            <person name="Ke S."/>
            <person name="Chen Y.-Y."/>
            <person name="Wu W.-L."/>
            <person name="Hsu J.-L."/>
            <person name="Lin Y.-F."/>
            <person name="Huang M.-D."/>
            <person name="Li C.-Y."/>
            <person name="Huang L."/>
            <person name="Wang Z.-W."/>
            <person name="Zhao X."/>
            <person name="Zhong W.-Y."/>
            <person name="Peng D.-H."/>
            <person name="Ahmad S."/>
            <person name="Lan S."/>
            <person name="Zhang J.-S."/>
            <person name="Tsai W.-C."/>
            <person name="Van De Peer Y."/>
            <person name="Liu Z.-J."/>
        </authorList>
    </citation>
    <scope>NUCLEOTIDE SEQUENCE</scope>
    <source>
        <strain evidence="3">SCP</strain>
        <tissue evidence="3">Leaves</tissue>
    </source>
</reference>
<keyword evidence="4" id="KW-1185">Reference proteome</keyword>
<evidence type="ECO:0000256" key="2">
    <source>
        <dbReference type="SAM" id="SignalP"/>
    </source>
</evidence>
<dbReference type="EMBL" id="JAUJYN010000006">
    <property type="protein sequence ID" value="KAK1269464.1"/>
    <property type="molecule type" value="Genomic_DNA"/>
</dbReference>
<feature type="chain" id="PRO_5043406835" evidence="2">
    <location>
        <begin position="30"/>
        <end position="374"/>
    </location>
</feature>
<proteinExistence type="inferred from homology"/>
<dbReference type="Gene3D" id="3.40.50.1110">
    <property type="entry name" value="SGNH hydrolase"/>
    <property type="match status" value="1"/>
</dbReference>
<evidence type="ECO:0000313" key="3">
    <source>
        <dbReference type="EMBL" id="KAK1269464.1"/>
    </source>
</evidence>
<dbReference type="InterPro" id="IPR001087">
    <property type="entry name" value="GDSL"/>
</dbReference>
<dbReference type="PANTHER" id="PTHR45642">
    <property type="entry name" value="GDSL ESTERASE/LIPASE EXL3"/>
    <property type="match status" value="1"/>
</dbReference>
<dbReference type="InterPro" id="IPR035669">
    <property type="entry name" value="SGNH_plant_lipase-like"/>
</dbReference>
<feature type="signal peptide" evidence="2">
    <location>
        <begin position="1"/>
        <end position="29"/>
    </location>
</feature>
<dbReference type="CDD" id="cd01837">
    <property type="entry name" value="SGNH_plant_lipase_like"/>
    <property type="match status" value="1"/>
</dbReference>
<gene>
    <name evidence="3" type="ORF">QJS04_geneDACA008242</name>
</gene>
<dbReference type="InterPro" id="IPR036514">
    <property type="entry name" value="SGNH_hydro_sf"/>
</dbReference>
<dbReference type="PANTHER" id="PTHR45642:SF7">
    <property type="entry name" value="GDSL ESTERASE_LIPASE"/>
    <property type="match status" value="1"/>
</dbReference>
<dbReference type="SUPFAM" id="SSF52266">
    <property type="entry name" value="SGNH hydrolase"/>
    <property type="match status" value="1"/>
</dbReference>
<comment type="similarity">
    <text evidence="1">Belongs to the 'GDSL' lipolytic enzyme family.</text>
</comment>
<dbReference type="GO" id="GO:0016788">
    <property type="term" value="F:hydrolase activity, acting on ester bonds"/>
    <property type="evidence" value="ECO:0007669"/>
    <property type="project" value="InterPro"/>
</dbReference>
<name>A0AAV9AZR9_ACOGR</name>
<organism evidence="3 4">
    <name type="scientific">Acorus gramineus</name>
    <name type="common">Dwarf sweet flag</name>
    <dbReference type="NCBI Taxonomy" id="55184"/>
    <lineage>
        <taxon>Eukaryota</taxon>
        <taxon>Viridiplantae</taxon>
        <taxon>Streptophyta</taxon>
        <taxon>Embryophyta</taxon>
        <taxon>Tracheophyta</taxon>
        <taxon>Spermatophyta</taxon>
        <taxon>Magnoliopsida</taxon>
        <taxon>Liliopsida</taxon>
        <taxon>Acoraceae</taxon>
        <taxon>Acorus</taxon>
    </lineage>
</organism>
<dbReference type="FunFam" id="3.40.50.1110:FF:000003">
    <property type="entry name" value="GDSL esterase/lipase APG"/>
    <property type="match status" value="1"/>
</dbReference>
<protein>
    <submittedName>
        <fullName evidence="3">GDSL esterase/lipase</fullName>
    </submittedName>
</protein>
<dbReference type="InterPro" id="IPR050592">
    <property type="entry name" value="GDSL_lipolytic_enzyme"/>
</dbReference>
<reference evidence="3" key="1">
    <citation type="journal article" date="2023" name="Nat. Commun.">
        <title>Diploid and tetraploid genomes of Acorus and the evolution of monocots.</title>
        <authorList>
            <person name="Ma L."/>
            <person name="Liu K.W."/>
            <person name="Li Z."/>
            <person name="Hsiao Y.Y."/>
            <person name="Qi Y."/>
            <person name="Fu T."/>
            <person name="Tang G.D."/>
            <person name="Zhang D."/>
            <person name="Sun W.H."/>
            <person name="Liu D.K."/>
            <person name="Li Y."/>
            <person name="Chen G.Z."/>
            <person name="Liu X.D."/>
            <person name="Liao X.Y."/>
            <person name="Jiang Y.T."/>
            <person name="Yu X."/>
            <person name="Hao Y."/>
            <person name="Huang J."/>
            <person name="Zhao X.W."/>
            <person name="Ke S."/>
            <person name="Chen Y.Y."/>
            <person name="Wu W.L."/>
            <person name="Hsu J.L."/>
            <person name="Lin Y.F."/>
            <person name="Huang M.D."/>
            <person name="Li C.Y."/>
            <person name="Huang L."/>
            <person name="Wang Z.W."/>
            <person name="Zhao X."/>
            <person name="Zhong W.Y."/>
            <person name="Peng D.H."/>
            <person name="Ahmad S."/>
            <person name="Lan S."/>
            <person name="Zhang J.S."/>
            <person name="Tsai W.C."/>
            <person name="Van de Peer Y."/>
            <person name="Liu Z.J."/>
        </authorList>
    </citation>
    <scope>NUCLEOTIDE SEQUENCE</scope>
    <source>
        <strain evidence="3">SCP</strain>
    </source>
</reference>
<dbReference type="AlphaFoldDB" id="A0AAV9AZR9"/>